<accession>A0A9D4EHZ2</accession>
<dbReference type="EMBL" id="JAIWYP010000009">
    <property type="protein sequence ID" value="KAH3778382.1"/>
    <property type="molecule type" value="Genomic_DNA"/>
</dbReference>
<protein>
    <submittedName>
        <fullName evidence="1">Uncharacterized protein</fullName>
    </submittedName>
</protein>
<evidence type="ECO:0000313" key="1">
    <source>
        <dbReference type="EMBL" id="KAH3778382.1"/>
    </source>
</evidence>
<keyword evidence="2" id="KW-1185">Reference proteome</keyword>
<evidence type="ECO:0000313" key="2">
    <source>
        <dbReference type="Proteomes" id="UP000828390"/>
    </source>
</evidence>
<proteinExistence type="predicted"/>
<sequence>MFLYVGFGVDPPEKPTRVRLTPGAQPNCASGNQNQLSANVALLTVPGMVATSLINDKFLNVLIFL</sequence>
<organism evidence="1 2">
    <name type="scientific">Dreissena polymorpha</name>
    <name type="common">Zebra mussel</name>
    <name type="synonym">Mytilus polymorpha</name>
    <dbReference type="NCBI Taxonomy" id="45954"/>
    <lineage>
        <taxon>Eukaryota</taxon>
        <taxon>Metazoa</taxon>
        <taxon>Spiralia</taxon>
        <taxon>Lophotrochozoa</taxon>
        <taxon>Mollusca</taxon>
        <taxon>Bivalvia</taxon>
        <taxon>Autobranchia</taxon>
        <taxon>Heteroconchia</taxon>
        <taxon>Euheterodonta</taxon>
        <taxon>Imparidentia</taxon>
        <taxon>Neoheterodontei</taxon>
        <taxon>Myida</taxon>
        <taxon>Dreissenoidea</taxon>
        <taxon>Dreissenidae</taxon>
        <taxon>Dreissena</taxon>
    </lineage>
</organism>
<reference evidence="1" key="2">
    <citation type="submission" date="2020-11" db="EMBL/GenBank/DDBJ databases">
        <authorList>
            <person name="McCartney M.A."/>
            <person name="Auch B."/>
            <person name="Kono T."/>
            <person name="Mallez S."/>
            <person name="Becker A."/>
            <person name="Gohl D.M."/>
            <person name="Silverstein K.A.T."/>
            <person name="Koren S."/>
            <person name="Bechman K.B."/>
            <person name="Herman A."/>
            <person name="Abrahante J.E."/>
            <person name="Garbe J."/>
        </authorList>
    </citation>
    <scope>NUCLEOTIDE SEQUENCE</scope>
    <source>
        <strain evidence="1">Duluth1</strain>
        <tissue evidence="1">Whole animal</tissue>
    </source>
</reference>
<dbReference type="AlphaFoldDB" id="A0A9D4EHZ2"/>
<name>A0A9D4EHZ2_DREPO</name>
<gene>
    <name evidence="1" type="ORF">DPMN_179838</name>
</gene>
<dbReference type="Proteomes" id="UP000828390">
    <property type="component" value="Unassembled WGS sequence"/>
</dbReference>
<reference evidence="1" key="1">
    <citation type="journal article" date="2019" name="bioRxiv">
        <title>The Genome of the Zebra Mussel, Dreissena polymorpha: A Resource for Invasive Species Research.</title>
        <authorList>
            <person name="McCartney M.A."/>
            <person name="Auch B."/>
            <person name="Kono T."/>
            <person name="Mallez S."/>
            <person name="Zhang Y."/>
            <person name="Obille A."/>
            <person name="Becker A."/>
            <person name="Abrahante J.E."/>
            <person name="Garbe J."/>
            <person name="Badalamenti J.P."/>
            <person name="Herman A."/>
            <person name="Mangelson H."/>
            <person name="Liachko I."/>
            <person name="Sullivan S."/>
            <person name="Sone E.D."/>
            <person name="Koren S."/>
            <person name="Silverstein K.A.T."/>
            <person name="Beckman K.B."/>
            <person name="Gohl D.M."/>
        </authorList>
    </citation>
    <scope>NUCLEOTIDE SEQUENCE</scope>
    <source>
        <strain evidence="1">Duluth1</strain>
        <tissue evidence="1">Whole animal</tissue>
    </source>
</reference>
<comment type="caution">
    <text evidence="1">The sequence shown here is derived from an EMBL/GenBank/DDBJ whole genome shotgun (WGS) entry which is preliminary data.</text>
</comment>